<dbReference type="RefSeq" id="WP_345559092.1">
    <property type="nucleotide sequence ID" value="NZ_BAABDQ010000002.1"/>
</dbReference>
<keyword evidence="1" id="KW-0813">Transport</keyword>
<dbReference type="InterPro" id="IPR019752">
    <property type="entry name" value="Pyrv/ketoisovalerate_OxRed_cat"/>
</dbReference>
<dbReference type="Gene3D" id="3.40.50.970">
    <property type="match status" value="2"/>
</dbReference>
<dbReference type="InterPro" id="IPR002869">
    <property type="entry name" value="Pyrv_flavodox_OxRed_cen"/>
</dbReference>
<evidence type="ECO:0000313" key="11">
    <source>
        <dbReference type="EMBL" id="GAA3532752.1"/>
    </source>
</evidence>
<dbReference type="Pfam" id="PF01558">
    <property type="entry name" value="POR"/>
    <property type="match status" value="1"/>
</dbReference>
<keyword evidence="2" id="KW-0004">4Fe-4S</keyword>
<dbReference type="Pfam" id="PF20169">
    <property type="entry name" value="DUF6537"/>
    <property type="match status" value="1"/>
</dbReference>
<accession>A0ABP6VF70</accession>
<feature type="domain" description="DUF6537" evidence="10">
    <location>
        <begin position="912"/>
        <end position="1109"/>
    </location>
</feature>
<evidence type="ECO:0000256" key="6">
    <source>
        <dbReference type="ARBA" id="ARBA00023014"/>
    </source>
</evidence>
<dbReference type="InterPro" id="IPR011766">
    <property type="entry name" value="TPP_enzyme_TPP-bd"/>
</dbReference>
<dbReference type="InterPro" id="IPR051457">
    <property type="entry name" value="2-oxoacid:Fd_oxidoreductase"/>
</dbReference>
<evidence type="ECO:0000256" key="4">
    <source>
        <dbReference type="ARBA" id="ARBA00023002"/>
    </source>
</evidence>
<name>A0ABP6VF70_9ACTN</name>
<keyword evidence="5" id="KW-0408">Iron</keyword>
<dbReference type="InterPro" id="IPR009014">
    <property type="entry name" value="Transketo_C/PFOR_II"/>
</dbReference>
<feature type="domain" description="Pyruvate/ketoisovalerate oxidoreductase catalytic" evidence="8">
    <location>
        <begin position="704"/>
        <end position="888"/>
    </location>
</feature>
<dbReference type="InterPro" id="IPR029061">
    <property type="entry name" value="THDP-binding"/>
</dbReference>
<gene>
    <name evidence="11" type="ORF">GCM10022419_009870</name>
</gene>
<comment type="caution">
    <text evidence="11">The sequence shown here is derived from an EMBL/GenBank/DDBJ whole genome shotgun (WGS) entry which is preliminary data.</text>
</comment>
<evidence type="ECO:0000259" key="10">
    <source>
        <dbReference type="Pfam" id="PF20169"/>
    </source>
</evidence>
<dbReference type="Proteomes" id="UP001500630">
    <property type="component" value="Unassembled WGS sequence"/>
</dbReference>
<reference evidence="12" key="1">
    <citation type="journal article" date="2019" name="Int. J. Syst. Evol. Microbiol.">
        <title>The Global Catalogue of Microorganisms (GCM) 10K type strain sequencing project: providing services to taxonomists for standard genome sequencing and annotation.</title>
        <authorList>
            <consortium name="The Broad Institute Genomics Platform"/>
            <consortium name="The Broad Institute Genome Sequencing Center for Infectious Disease"/>
            <person name="Wu L."/>
            <person name="Ma J."/>
        </authorList>
    </citation>
    <scope>NUCLEOTIDE SEQUENCE [LARGE SCALE GENOMIC DNA]</scope>
    <source>
        <strain evidence="12">JCM 17326</strain>
    </source>
</reference>
<sequence>MSVSETPAPVSLDDKYTAADGRVLISGIQALIRLTLEQRRLDQERGLDTRVFVSGYQGSPLGGVDLEMGRARRFLEQAGVVFQPGLNEELAATSVAGTQLLGQVPGRRHDGVTGFWYGKNPGLDRAADAIRHANTAGTAALGGAVAWIGDDPGCKSSTLPSSCEPMCQSLSMPLLAPGSVGEIVEFGLHAVAMSRATGLWVGLKIVADIADASATVDLGPLRAGIPAPEREPGGAVPILLGPAALDAEHDVLTRRLDLARAYARAHGLNRIMSGQGNTALGILASGTTYAVVLRALADLGLDEAALDALGVRLIRLGMPFPIAYDELAAMTADLDRVLVVEDKVPFLEGQLKQALYGGERAPAIAGRELLTARGTLAAEDVAKAVATCLGIERPRRPRRRGLLPVVAARTPYFCSGCPHNTSTRTSDDTLVGVGIGCHAMIALDGHGRGTQVGLTQMGGEGAQWIGLSPFTDDRHFVQNLGDGTFHHSGSLAIRAAVAAGVTMTYKLLYNDAVAMTGGQRAEGRLDVPALTRELAVEGVRRVVVTTPEPETYRGVRLAANASVRHRDDLPEVEKELAALDGVTVLIHDDRCAAEERRLRKRGKLPVPTRKVVVNERVCEGCGDCGDVSTCLSVQPVETEYGRKTRIHQASCNSDLSCLKGDCPSFLLVEPGTKRAHETPGLPFEPPEPESRPGGEVLVRMPGIGGTGVVTVSQILQMAAHLDGLHAAGLEQTGLAQKGGPVVSDVRISPRPVSGSVRASQGTADVLIGFDLLGSAADGNLAVASPERTVAVLNTSVVPTAAMVTGRVAVPGHAEAVTRVESAARSTICLDAHELAEALFGDHMPANLLLLGAAYQHGCLPVSAASVERAITLNRAAVEQNLAAFRWGRAAAADPELVRKTVLPAAEPEPEGLDQVVAARAADLTGYQNAAYARTYTEDVRHVAAVAAERAGAEAGAAIALAYARGLHKLMAYKDEYEVARLHLDPAEKARREREFGRGAVVSVLLHPPLLRAMGMKRKIEVRRSAGVLFRGLRAAKVLRGTAFDVFGLAKVRRVERALVAEYRDLMRAALTRLTPGTADAVEEIAGLPDLIRGYEDIKLARVAEFRERAGTALTRLGEPAAAHPA</sequence>
<organism evidence="11 12">
    <name type="scientific">Nonomuraea rosea</name>
    <dbReference type="NCBI Taxonomy" id="638574"/>
    <lineage>
        <taxon>Bacteria</taxon>
        <taxon>Bacillati</taxon>
        <taxon>Actinomycetota</taxon>
        <taxon>Actinomycetes</taxon>
        <taxon>Streptosporangiales</taxon>
        <taxon>Streptosporangiaceae</taxon>
        <taxon>Nonomuraea</taxon>
    </lineage>
</organism>
<evidence type="ECO:0000256" key="5">
    <source>
        <dbReference type="ARBA" id="ARBA00023004"/>
    </source>
</evidence>
<keyword evidence="2" id="KW-0479">Metal-binding</keyword>
<dbReference type="SUPFAM" id="SSF52518">
    <property type="entry name" value="Thiamin diphosphate-binding fold (THDP-binding)"/>
    <property type="match status" value="2"/>
</dbReference>
<dbReference type="NCBIfam" id="NF009589">
    <property type="entry name" value="PRK13030.1"/>
    <property type="match status" value="1"/>
</dbReference>
<feature type="region of interest" description="Disordered" evidence="7">
    <location>
        <begin position="673"/>
        <end position="692"/>
    </location>
</feature>
<dbReference type="PANTHER" id="PTHR48084:SF3">
    <property type="entry name" value="SUBUNIT OF PYRUVATE:FLAVODOXIN OXIDOREDUCTASE"/>
    <property type="match status" value="1"/>
</dbReference>
<evidence type="ECO:0000256" key="2">
    <source>
        <dbReference type="ARBA" id="ARBA00022485"/>
    </source>
</evidence>
<evidence type="ECO:0000256" key="1">
    <source>
        <dbReference type="ARBA" id="ARBA00022448"/>
    </source>
</evidence>
<dbReference type="InterPro" id="IPR002880">
    <property type="entry name" value="Pyrv_Fd/Flavodoxin_OxRdtase_N"/>
</dbReference>
<evidence type="ECO:0000259" key="8">
    <source>
        <dbReference type="Pfam" id="PF01558"/>
    </source>
</evidence>
<dbReference type="InterPro" id="IPR046667">
    <property type="entry name" value="DUF6537"/>
</dbReference>
<evidence type="ECO:0000256" key="3">
    <source>
        <dbReference type="ARBA" id="ARBA00022982"/>
    </source>
</evidence>
<dbReference type="Gene3D" id="3.40.920.10">
    <property type="entry name" value="Pyruvate-ferredoxin oxidoreductase, PFOR, domain III"/>
    <property type="match status" value="1"/>
</dbReference>
<proteinExistence type="predicted"/>
<evidence type="ECO:0000256" key="7">
    <source>
        <dbReference type="SAM" id="MobiDB-lite"/>
    </source>
</evidence>
<protein>
    <submittedName>
        <fullName evidence="11">Indolepyruvate ferredoxin oxidoreductase family protein</fullName>
    </submittedName>
</protein>
<feature type="domain" description="Thiamine pyrophosphate enzyme TPP-binding" evidence="9">
    <location>
        <begin position="434"/>
        <end position="521"/>
    </location>
</feature>
<evidence type="ECO:0000259" key="9">
    <source>
        <dbReference type="Pfam" id="PF02775"/>
    </source>
</evidence>
<dbReference type="PANTHER" id="PTHR48084">
    <property type="entry name" value="2-OXOGLUTARATE OXIDOREDUCTASE SUBUNIT KORB-RELATED"/>
    <property type="match status" value="1"/>
</dbReference>
<evidence type="ECO:0000313" key="12">
    <source>
        <dbReference type="Proteomes" id="UP001500630"/>
    </source>
</evidence>
<dbReference type="Pfam" id="PF02775">
    <property type="entry name" value="TPP_enzyme_C"/>
    <property type="match status" value="1"/>
</dbReference>
<dbReference type="NCBIfam" id="NF009588">
    <property type="entry name" value="PRK13029.1"/>
    <property type="match status" value="1"/>
</dbReference>
<keyword evidence="12" id="KW-1185">Reference proteome</keyword>
<keyword evidence="4" id="KW-0560">Oxidoreductase</keyword>
<keyword evidence="6" id="KW-0411">Iron-sulfur</keyword>
<dbReference type="CDD" id="cd07034">
    <property type="entry name" value="TPP_PYR_PFOR_IOR-alpha_like"/>
    <property type="match status" value="1"/>
</dbReference>
<dbReference type="SUPFAM" id="SSF53323">
    <property type="entry name" value="Pyruvate-ferredoxin oxidoreductase, PFOR, domain III"/>
    <property type="match status" value="1"/>
</dbReference>
<dbReference type="EMBL" id="BAABDQ010000002">
    <property type="protein sequence ID" value="GAA3532752.1"/>
    <property type="molecule type" value="Genomic_DNA"/>
</dbReference>
<keyword evidence="3" id="KW-0249">Electron transport</keyword>
<dbReference type="SUPFAM" id="SSF52922">
    <property type="entry name" value="TK C-terminal domain-like"/>
    <property type="match status" value="1"/>
</dbReference>